<protein>
    <submittedName>
        <fullName evidence="8">Transporter</fullName>
    </submittedName>
</protein>
<gene>
    <name evidence="8" type="ORF">BJX68DRAFT_276230</name>
</gene>
<dbReference type="EMBL" id="JBFXLR010000024">
    <property type="protein sequence ID" value="KAL2849111.1"/>
    <property type="molecule type" value="Genomic_DNA"/>
</dbReference>
<feature type="transmembrane region" description="Helical" evidence="6">
    <location>
        <begin position="383"/>
        <end position="403"/>
    </location>
</feature>
<keyword evidence="3 6" id="KW-0812">Transmembrane</keyword>
<keyword evidence="5 6" id="KW-0472">Membrane</keyword>
<dbReference type="SUPFAM" id="SSF103473">
    <property type="entry name" value="MFS general substrate transporter"/>
    <property type="match status" value="1"/>
</dbReference>
<keyword evidence="9" id="KW-1185">Reference proteome</keyword>
<evidence type="ECO:0000313" key="9">
    <source>
        <dbReference type="Proteomes" id="UP001610444"/>
    </source>
</evidence>
<evidence type="ECO:0000313" key="8">
    <source>
        <dbReference type="EMBL" id="KAL2849111.1"/>
    </source>
</evidence>
<dbReference type="InterPro" id="IPR005828">
    <property type="entry name" value="MFS_sugar_transport-like"/>
</dbReference>
<comment type="caution">
    <text evidence="8">The sequence shown here is derived from an EMBL/GenBank/DDBJ whole genome shotgun (WGS) entry which is preliminary data.</text>
</comment>
<evidence type="ECO:0000256" key="3">
    <source>
        <dbReference type="ARBA" id="ARBA00022692"/>
    </source>
</evidence>
<dbReference type="RefSeq" id="XP_070898646.1">
    <property type="nucleotide sequence ID" value="XM_071048040.1"/>
</dbReference>
<evidence type="ECO:0000256" key="2">
    <source>
        <dbReference type="ARBA" id="ARBA00010992"/>
    </source>
</evidence>
<evidence type="ECO:0000256" key="5">
    <source>
        <dbReference type="ARBA" id="ARBA00023136"/>
    </source>
</evidence>
<name>A0ABR4KA02_9EURO</name>
<dbReference type="GeneID" id="98163204"/>
<feature type="transmembrane region" description="Helical" evidence="6">
    <location>
        <begin position="89"/>
        <end position="110"/>
    </location>
</feature>
<comment type="similarity">
    <text evidence="2">Belongs to the major facilitator superfamily. Sugar transporter (TC 2.A.1.1) family.</text>
</comment>
<comment type="subcellular location">
    <subcellularLocation>
        <location evidence="1">Membrane</location>
        <topology evidence="1">Multi-pass membrane protein</topology>
    </subcellularLocation>
</comment>
<dbReference type="PROSITE" id="PS00217">
    <property type="entry name" value="SUGAR_TRANSPORT_2"/>
    <property type="match status" value="1"/>
</dbReference>
<feature type="transmembrane region" description="Helical" evidence="6">
    <location>
        <begin position="253"/>
        <end position="274"/>
    </location>
</feature>
<sequence length="454" mass="48489">MPLSGRLNSFIPPRYLTSALIVSIGGLLSGLDTGVIGPLIRLSATFASLFSGTTISDKLGRTRLLALGSLVFALGATLEVSAHRLSVLILGRLVVGIGEGLFLSTLVVYICEISLSKYRGPLASLVQVFITIRPRVAAPLAILARFWLPESPRWLSHQGRHAETDAAWLALGIGEADRGGDAGLSLGQNGTDNEGVEKRLTIWEHARLECRRGITQLKPVFLMSMQHLSGVDGVLYVDAPLLFHQAGLSTSKYSFLASGVSAFVTCLRSIPAFLLTDKIGRRVSTLYGGIVLATIMALIDSLYASGIVQPDTGAARWVVIVLVYLFAITYHITWALGIKVFTSEIQPVPTRATATSIAQSANCITNFAVAYITPVLLPRSSFSVYFLFCGCTLLTVVACAVCMPETKGRALKSIADSFYRHQPGGQAPLLGLDLGLWHGDGDARGDMGIREGGG</sequence>
<feature type="transmembrane region" description="Helical" evidence="6">
    <location>
        <begin position="64"/>
        <end position="83"/>
    </location>
</feature>
<feature type="transmembrane region" description="Helical" evidence="6">
    <location>
        <begin position="20"/>
        <end position="43"/>
    </location>
</feature>
<evidence type="ECO:0000259" key="7">
    <source>
        <dbReference type="PROSITE" id="PS50850"/>
    </source>
</evidence>
<evidence type="ECO:0000256" key="6">
    <source>
        <dbReference type="SAM" id="Phobius"/>
    </source>
</evidence>
<proteinExistence type="inferred from homology"/>
<keyword evidence="4 6" id="KW-1133">Transmembrane helix</keyword>
<dbReference type="PROSITE" id="PS50850">
    <property type="entry name" value="MFS"/>
    <property type="match status" value="1"/>
</dbReference>
<dbReference type="InterPro" id="IPR005829">
    <property type="entry name" value="Sugar_transporter_CS"/>
</dbReference>
<dbReference type="PANTHER" id="PTHR48022">
    <property type="entry name" value="PLASTIDIC GLUCOSE TRANSPORTER 4"/>
    <property type="match status" value="1"/>
</dbReference>
<dbReference type="Proteomes" id="UP001610444">
    <property type="component" value="Unassembled WGS sequence"/>
</dbReference>
<reference evidence="8 9" key="1">
    <citation type="submission" date="2024-07" db="EMBL/GenBank/DDBJ databases">
        <title>Section-level genome sequencing and comparative genomics of Aspergillus sections Usti and Cavernicolus.</title>
        <authorList>
            <consortium name="Lawrence Berkeley National Laboratory"/>
            <person name="Nybo J.L."/>
            <person name="Vesth T.C."/>
            <person name="Theobald S."/>
            <person name="Frisvad J.C."/>
            <person name="Larsen T.O."/>
            <person name="Kjaerboelling I."/>
            <person name="Rothschild-Mancinelli K."/>
            <person name="Lyhne E.K."/>
            <person name="Kogle M.E."/>
            <person name="Barry K."/>
            <person name="Clum A."/>
            <person name="Na H."/>
            <person name="Ledsgaard L."/>
            <person name="Lin J."/>
            <person name="Lipzen A."/>
            <person name="Kuo A."/>
            <person name="Riley R."/>
            <person name="Mondo S."/>
            <person name="LaButti K."/>
            <person name="Haridas S."/>
            <person name="Pangalinan J."/>
            <person name="Salamov A.A."/>
            <person name="Simmons B.A."/>
            <person name="Magnuson J.K."/>
            <person name="Chen J."/>
            <person name="Drula E."/>
            <person name="Henrissat B."/>
            <person name="Wiebenga A."/>
            <person name="Lubbers R.J."/>
            <person name="Gomes A.C."/>
            <person name="Macurrencykelacurrency M.R."/>
            <person name="Stajich J."/>
            <person name="Grigoriev I.V."/>
            <person name="Mortensen U.H."/>
            <person name="De vries R.P."/>
            <person name="Baker S.E."/>
            <person name="Andersen M.R."/>
        </authorList>
    </citation>
    <scope>NUCLEOTIDE SEQUENCE [LARGE SCALE GENOMIC DNA]</scope>
    <source>
        <strain evidence="8 9">CBS 756.74</strain>
    </source>
</reference>
<evidence type="ECO:0000256" key="4">
    <source>
        <dbReference type="ARBA" id="ARBA00022989"/>
    </source>
</evidence>
<dbReference type="InterPro" id="IPR036259">
    <property type="entry name" value="MFS_trans_sf"/>
</dbReference>
<dbReference type="Gene3D" id="1.20.1250.20">
    <property type="entry name" value="MFS general substrate transporter like domains"/>
    <property type="match status" value="1"/>
</dbReference>
<organism evidence="8 9">
    <name type="scientific">Aspergillus pseudodeflectus</name>
    <dbReference type="NCBI Taxonomy" id="176178"/>
    <lineage>
        <taxon>Eukaryota</taxon>
        <taxon>Fungi</taxon>
        <taxon>Dikarya</taxon>
        <taxon>Ascomycota</taxon>
        <taxon>Pezizomycotina</taxon>
        <taxon>Eurotiomycetes</taxon>
        <taxon>Eurotiomycetidae</taxon>
        <taxon>Eurotiales</taxon>
        <taxon>Aspergillaceae</taxon>
        <taxon>Aspergillus</taxon>
        <taxon>Aspergillus subgen. Nidulantes</taxon>
    </lineage>
</organism>
<dbReference type="Pfam" id="PF00083">
    <property type="entry name" value="Sugar_tr"/>
    <property type="match status" value="2"/>
</dbReference>
<accession>A0ABR4KA02</accession>
<feature type="domain" description="Major facilitator superfamily (MFS) profile" evidence="7">
    <location>
        <begin position="1"/>
        <end position="407"/>
    </location>
</feature>
<feature type="transmembrane region" description="Helical" evidence="6">
    <location>
        <begin position="286"/>
        <end position="308"/>
    </location>
</feature>
<evidence type="ECO:0000256" key="1">
    <source>
        <dbReference type="ARBA" id="ARBA00004141"/>
    </source>
</evidence>
<dbReference type="InterPro" id="IPR020846">
    <property type="entry name" value="MFS_dom"/>
</dbReference>
<dbReference type="PANTHER" id="PTHR48022:SF2">
    <property type="entry name" value="PLASTIDIC GLUCOSE TRANSPORTER 4"/>
    <property type="match status" value="1"/>
</dbReference>
<feature type="transmembrane region" description="Helical" evidence="6">
    <location>
        <begin position="314"/>
        <end position="336"/>
    </location>
</feature>
<dbReference type="InterPro" id="IPR050360">
    <property type="entry name" value="MFS_Sugar_Transporters"/>
</dbReference>